<feature type="signal peptide" evidence="1">
    <location>
        <begin position="1"/>
        <end position="25"/>
    </location>
</feature>
<reference evidence="2" key="1">
    <citation type="submission" date="2022-08" db="EMBL/GenBank/DDBJ databases">
        <title>Nisaea acidiphila sp. nov., isolated from a marine algal debris and emended description of the genus Nisaea Urios et al. 2008.</title>
        <authorList>
            <person name="Kwon K."/>
        </authorList>
    </citation>
    <scope>NUCLEOTIDE SEQUENCE</scope>
    <source>
        <strain evidence="2">MEBiC11861</strain>
    </source>
</reference>
<organism evidence="2 3">
    <name type="scientific">Nisaea acidiphila</name>
    <dbReference type="NCBI Taxonomy" id="1862145"/>
    <lineage>
        <taxon>Bacteria</taxon>
        <taxon>Pseudomonadati</taxon>
        <taxon>Pseudomonadota</taxon>
        <taxon>Alphaproteobacteria</taxon>
        <taxon>Rhodospirillales</taxon>
        <taxon>Thalassobaculaceae</taxon>
        <taxon>Nisaea</taxon>
    </lineage>
</organism>
<dbReference type="RefSeq" id="WP_257767509.1">
    <property type="nucleotide sequence ID" value="NZ_CP102480.1"/>
</dbReference>
<accession>A0A9J7ANL1</accession>
<evidence type="ECO:0000313" key="2">
    <source>
        <dbReference type="EMBL" id="UUX49008.1"/>
    </source>
</evidence>
<dbReference type="KEGG" id="naci:NUH88_16585"/>
<evidence type="ECO:0000256" key="1">
    <source>
        <dbReference type="SAM" id="SignalP"/>
    </source>
</evidence>
<evidence type="ECO:0008006" key="4">
    <source>
        <dbReference type="Google" id="ProtNLM"/>
    </source>
</evidence>
<keyword evidence="1" id="KW-0732">Signal</keyword>
<dbReference type="Proteomes" id="UP001060336">
    <property type="component" value="Chromosome"/>
</dbReference>
<keyword evidence="3" id="KW-1185">Reference proteome</keyword>
<feature type="chain" id="PRO_5039921101" description="Tat pathway signal sequence domain protein" evidence="1">
    <location>
        <begin position="26"/>
        <end position="148"/>
    </location>
</feature>
<name>A0A9J7ANL1_9PROT</name>
<evidence type="ECO:0000313" key="3">
    <source>
        <dbReference type="Proteomes" id="UP001060336"/>
    </source>
</evidence>
<dbReference type="AlphaFoldDB" id="A0A9J7ANL1"/>
<protein>
    <recommendedName>
        <fullName evidence="4">Tat pathway signal sequence domain protein</fullName>
    </recommendedName>
</protein>
<gene>
    <name evidence="2" type="ORF">NUH88_16585</name>
</gene>
<sequence>MRFRRFPWTALAALTAIVLPLSAESADLADKRLLIELNKVEPAGADCRTTWVLNNATGMDLARLKLDLVAFDADGVVARRVGPELGPIKHEHTRVKLFDLKSIECGNVGRMLMNGVLACEIDGAEAVAPELCADSLETASRTDVPFTQ</sequence>
<dbReference type="EMBL" id="CP102480">
    <property type="protein sequence ID" value="UUX49008.1"/>
    <property type="molecule type" value="Genomic_DNA"/>
</dbReference>
<proteinExistence type="predicted"/>